<organism evidence="2 3">
    <name type="scientific">Nocardia vinacea</name>
    <dbReference type="NCBI Taxonomy" id="96468"/>
    <lineage>
        <taxon>Bacteria</taxon>
        <taxon>Bacillati</taxon>
        <taxon>Actinomycetota</taxon>
        <taxon>Actinomycetes</taxon>
        <taxon>Mycobacteriales</taxon>
        <taxon>Nocardiaceae</taxon>
        <taxon>Nocardia</taxon>
    </lineage>
</organism>
<protein>
    <recommendedName>
        <fullName evidence="1">Protein-tyrosine-phosphatase-like N-terminal domain-containing protein</fullName>
    </recommendedName>
</protein>
<reference evidence="2" key="1">
    <citation type="submission" date="2022-10" db="EMBL/GenBank/DDBJ databases">
        <title>The complete genomes of actinobacterial strains from the NBC collection.</title>
        <authorList>
            <person name="Joergensen T.S."/>
            <person name="Alvarez Arevalo M."/>
            <person name="Sterndorff E.B."/>
            <person name="Faurdal D."/>
            <person name="Vuksanovic O."/>
            <person name="Mourched A.-S."/>
            <person name="Charusanti P."/>
            <person name="Shaw S."/>
            <person name="Blin K."/>
            <person name="Weber T."/>
        </authorList>
    </citation>
    <scope>NUCLEOTIDE SEQUENCE</scope>
    <source>
        <strain evidence="2">NBC_01482</strain>
    </source>
</reference>
<dbReference type="EMBL" id="CP109441">
    <property type="protein sequence ID" value="WUV45081.1"/>
    <property type="molecule type" value="Genomic_DNA"/>
</dbReference>
<name>A0ABZ1YT50_9NOCA</name>
<keyword evidence="3" id="KW-1185">Reference proteome</keyword>
<proteinExistence type="predicted"/>
<dbReference type="Gene3D" id="1.10.8.1060">
    <property type="entry name" value="Corynebacterium glutamicum thioredoxin-dependent arsenate reductase, N-terminal domain"/>
    <property type="match status" value="1"/>
</dbReference>
<feature type="domain" description="Protein-tyrosine-phosphatase-like N-terminal" evidence="1">
    <location>
        <begin position="22"/>
        <end position="78"/>
    </location>
</feature>
<evidence type="ECO:0000259" key="1">
    <source>
        <dbReference type="Pfam" id="PF21234"/>
    </source>
</evidence>
<evidence type="ECO:0000313" key="3">
    <source>
        <dbReference type="Proteomes" id="UP001432062"/>
    </source>
</evidence>
<dbReference type="NCBIfam" id="NF046112">
    <property type="entry name" value="MSMEG_6209_Nter"/>
    <property type="match status" value="1"/>
</dbReference>
<dbReference type="InterPro" id="IPR048716">
    <property type="entry name" value="Phosphatase-like_N"/>
</dbReference>
<dbReference type="RefSeq" id="WP_327098293.1">
    <property type="nucleotide sequence ID" value="NZ_CP109149.1"/>
</dbReference>
<accession>A0ABZ1YT50</accession>
<evidence type="ECO:0000313" key="2">
    <source>
        <dbReference type="EMBL" id="WUV45081.1"/>
    </source>
</evidence>
<sequence>MTEGPVTHPPLHEPSLDQQFALKAAARRLEREFDSTRDEAIERWLYSAYDYLADHATINNFLPLLAERYTRELLRAMAEEHAD</sequence>
<dbReference type="Pfam" id="PF21234">
    <property type="entry name" value="Phosphatase-like_N"/>
    <property type="match status" value="1"/>
</dbReference>
<gene>
    <name evidence="2" type="ORF">OG563_39120</name>
</gene>
<dbReference type="Proteomes" id="UP001432062">
    <property type="component" value="Chromosome"/>
</dbReference>